<evidence type="ECO:0000313" key="2">
    <source>
        <dbReference type="Proteomes" id="UP000887013"/>
    </source>
</evidence>
<protein>
    <submittedName>
        <fullName evidence="1">Uncharacterized protein</fullName>
    </submittedName>
</protein>
<name>A0A8X6PMY7_NEPPI</name>
<dbReference type="Proteomes" id="UP000887013">
    <property type="component" value="Unassembled WGS sequence"/>
</dbReference>
<keyword evidence="2" id="KW-1185">Reference proteome</keyword>
<dbReference type="EMBL" id="BMAW01071776">
    <property type="protein sequence ID" value="GFT79638.1"/>
    <property type="molecule type" value="Genomic_DNA"/>
</dbReference>
<proteinExistence type="predicted"/>
<accession>A0A8X6PMY7</accession>
<organism evidence="1 2">
    <name type="scientific">Nephila pilipes</name>
    <name type="common">Giant wood spider</name>
    <name type="synonym">Nephila maculata</name>
    <dbReference type="NCBI Taxonomy" id="299642"/>
    <lineage>
        <taxon>Eukaryota</taxon>
        <taxon>Metazoa</taxon>
        <taxon>Ecdysozoa</taxon>
        <taxon>Arthropoda</taxon>
        <taxon>Chelicerata</taxon>
        <taxon>Arachnida</taxon>
        <taxon>Araneae</taxon>
        <taxon>Araneomorphae</taxon>
        <taxon>Entelegynae</taxon>
        <taxon>Araneoidea</taxon>
        <taxon>Nephilidae</taxon>
        <taxon>Nephila</taxon>
    </lineage>
</organism>
<comment type="caution">
    <text evidence="1">The sequence shown here is derived from an EMBL/GenBank/DDBJ whole genome shotgun (WGS) entry which is preliminary data.</text>
</comment>
<evidence type="ECO:0000313" key="1">
    <source>
        <dbReference type="EMBL" id="GFT79638.1"/>
    </source>
</evidence>
<dbReference type="AlphaFoldDB" id="A0A8X6PMY7"/>
<reference evidence="1" key="1">
    <citation type="submission" date="2020-08" db="EMBL/GenBank/DDBJ databases">
        <title>Multicomponent nature underlies the extraordinary mechanical properties of spider dragline silk.</title>
        <authorList>
            <person name="Kono N."/>
            <person name="Nakamura H."/>
            <person name="Mori M."/>
            <person name="Yoshida Y."/>
            <person name="Ohtoshi R."/>
            <person name="Malay A.D."/>
            <person name="Moran D.A.P."/>
            <person name="Tomita M."/>
            <person name="Numata K."/>
            <person name="Arakawa K."/>
        </authorList>
    </citation>
    <scope>NUCLEOTIDE SEQUENCE</scope>
</reference>
<gene>
    <name evidence="1" type="ORF">NPIL_323981</name>
</gene>
<sequence>MENDASESYTLLIPSSSKYESDIEYLSLLFQKVLRQFRILSEVCKNLHTCYKTVVKVRSIFRKGDFSLTEEFDSGRLQAFRELIEGIENCNKTLIESFNVCIDSINSFLVCTSHISQESEAERMFLYGIEIRVIELSIRADEVTLTGIMALKHYATHLNVIKTIFTSI</sequence>